<comment type="caution">
    <text evidence="3">The sequence shown here is derived from an EMBL/GenBank/DDBJ whole genome shotgun (WGS) entry which is preliminary data.</text>
</comment>
<dbReference type="Pfam" id="PF10400">
    <property type="entry name" value="Vir_act_alpha_C"/>
    <property type="match status" value="1"/>
</dbReference>
<name>A0ABN2A305_9MICO</name>
<sequence>MSTDRLSVTSYVVLGLIGLRGPSTSYDLKRAVRHSVGFFWPFPHAQLYSEPKRLSEIGLLDVTTEKGGRRRQTFELTDNGREALQRWLAEPTTEQMQVRDIAELKLFFAELTTEEDVLALAQEQVLQHKNRIDTYESMQSRFASNDDIAPRLVPLRLGLAMERAALHFWADLTEEIEDHMGAATNEKV</sequence>
<dbReference type="Proteomes" id="UP001500177">
    <property type="component" value="Unassembled WGS sequence"/>
</dbReference>
<reference evidence="3 4" key="1">
    <citation type="journal article" date="2019" name="Int. J. Syst. Evol. Microbiol.">
        <title>The Global Catalogue of Microorganisms (GCM) 10K type strain sequencing project: providing services to taxonomists for standard genome sequencing and annotation.</title>
        <authorList>
            <consortium name="The Broad Institute Genomics Platform"/>
            <consortium name="The Broad Institute Genome Sequencing Center for Infectious Disease"/>
            <person name="Wu L."/>
            <person name="Ma J."/>
        </authorList>
    </citation>
    <scope>NUCLEOTIDE SEQUENCE [LARGE SCALE GENOMIC DNA]</scope>
    <source>
        <strain evidence="3 4">JCM 13318</strain>
    </source>
</reference>
<dbReference type="SUPFAM" id="SSF46785">
    <property type="entry name" value="Winged helix' DNA-binding domain"/>
    <property type="match status" value="1"/>
</dbReference>
<evidence type="ECO:0000259" key="2">
    <source>
        <dbReference type="Pfam" id="PF10400"/>
    </source>
</evidence>
<dbReference type="Gene3D" id="1.10.10.10">
    <property type="entry name" value="Winged helix-like DNA-binding domain superfamily/Winged helix DNA-binding domain"/>
    <property type="match status" value="1"/>
</dbReference>
<dbReference type="InterPro" id="IPR018309">
    <property type="entry name" value="Tscrpt_reg_PadR_C"/>
</dbReference>
<dbReference type="InterPro" id="IPR036390">
    <property type="entry name" value="WH_DNA-bd_sf"/>
</dbReference>
<evidence type="ECO:0000259" key="1">
    <source>
        <dbReference type="Pfam" id="PF03551"/>
    </source>
</evidence>
<organism evidence="3 4">
    <name type="scientific">Brevibacterium permense</name>
    <dbReference type="NCBI Taxonomy" id="234834"/>
    <lineage>
        <taxon>Bacteria</taxon>
        <taxon>Bacillati</taxon>
        <taxon>Actinomycetota</taxon>
        <taxon>Actinomycetes</taxon>
        <taxon>Micrococcales</taxon>
        <taxon>Brevibacteriaceae</taxon>
        <taxon>Brevibacterium</taxon>
    </lineage>
</organism>
<evidence type="ECO:0000313" key="3">
    <source>
        <dbReference type="EMBL" id="GAA1510406.1"/>
    </source>
</evidence>
<dbReference type="RefSeq" id="WP_173155546.1">
    <property type="nucleotide sequence ID" value="NZ_BAAALX010000004.1"/>
</dbReference>
<accession>A0ABN2A305</accession>
<feature type="domain" description="Transcription regulator PadR C-terminal" evidence="2">
    <location>
        <begin position="98"/>
        <end position="171"/>
    </location>
</feature>
<dbReference type="PANTHER" id="PTHR43252:SF2">
    <property type="entry name" value="TRANSCRIPTION REGULATOR, PADR-LIKE FAMILY"/>
    <property type="match status" value="1"/>
</dbReference>
<protein>
    <recommendedName>
        <fullName evidence="5">PadR family transcriptional regulator</fullName>
    </recommendedName>
</protein>
<dbReference type="InterPro" id="IPR036388">
    <property type="entry name" value="WH-like_DNA-bd_sf"/>
</dbReference>
<evidence type="ECO:0000313" key="4">
    <source>
        <dbReference type="Proteomes" id="UP001500177"/>
    </source>
</evidence>
<dbReference type="InterPro" id="IPR005149">
    <property type="entry name" value="Tscrpt_reg_PadR_N"/>
</dbReference>
<dbReference type="Gene3D" id="6.10.140.190">
    <property type="match status" value="1"/>
</dbReference>
<dbReference type="EMBL" id="BAAALX010000004">
    <property type="protein sequence ID" value="GAA1510406.1"/>
    <property type="molecule type" value="Genomic_DNA"/>
</dbReference>
<keyword evidence="4" id="KW-1185">Reference proteome</keyword>
<feature type="domain" description="Transcription regulator PadR N-terminal" evidence="1">
    <location>
        <begin position="13"/>
        <end position="85"/>
    </location>
</feature>
<proteinExistence type="predicted"/>
<dbReference type="Pfam" id="PF03551">
    <property type="entry name" value="PadR"/>
    <property type="match status" value="1"/>
</dbReference>
<evidence type="ECO:0008006" key="5">
    <source>
        <dbReference type="Google" id="ProtNLM"/>
    </source>
</evidence>
<gene>
    <name evidence="3" type="ORF">GCM10009690_11650</name>
</gene>
<dbReference type="PANTHER" id="PTHR43252">
    <property type="entry name" value="TRANSCRIPTIONAL REGULATOR YQJI"/>
    <property type="match status" value="1"/>
</dbReference>